<comment type="caution">
    <text evidence="10">The sequence shown here is derived from an EMBL/GenBank/DDBJ whole genome shotgun (WGS) entry which is preliminary data.</text>
</comment>
<protein>
    <recommendedName>
        <fullName evidence="9">Selenoprotein O</fullName>
    </recommendedName>
</protein>
<evidence type="ECO:0000313" key="11">
    <source>
        <dbReference type="Proteomes" id="UP001266305"/>
    </source>
</evidence>
<comment type="similarity">
    <text evidence="2">Belongs to the SELO family.</text>
</comment>
<dbReference type="PANTHER" id="PTHR12153:SF15">
    <property type="entry name" value="PROTEIN ADENYLYLTRANSFERASE SELO, MITOCHONDRIAL"/>
    <property type="match status" value="1"/>
</dbReference>
<evidence type="ECO:0000256" key="7">
    <source>
        <dbReference type="ARBA" id="ARBA00022840"/>
    </source>
</evidence>
<sequence length="319" mass="33955">MPGLSSPAGPEAEARNLRCGVGKGCEIWGSQVAVSGLSPALLEPQGGVLQAGRWCGSFGITSPADTGADSPACPYLGTHPGADKGCCWTCPMRQGCPGPLPLQHSLTVPASAVEARPGQDRLLRVFRPIFIRGCANNLLGVQWLELGGVPWDGLFSVTRAARGSFVLSLLSVQADGRKVLRSSIREFLCSEAMFHLGVPTTRAGACVTSESTAVRDVFYDGNPKYEKCTVVLRIAATFLRFGSFEIFKSADEHSGRAGPSVGRNDIRVQLLDYVISSFYPEIQAAHASDSVQRNAAFFREVSGLHTIPLQEGTGCPQLC</sequence>
<reference evidence="10 11" key="1">
    <citation type="submission" date="2023-05" db="EMBL/GenBank/DDBJ databases">
        <title>B98-5 Cell Line De Novo Hybrid Assembly: An Optical Mapping Approach.</title>
        <authorList>
            <person name="Kananen K."/>
            <person name="Auerbach J.A."/>
            <person name="Kautto E."/>
            <person name="Blachly J.S."/>
        </authorList>
    </citation>
    <scope>NUCLEOTIDE SEQUENCE [LARGE SCALE GENOMIC DNA]</scope>
    <source>
        <strain evidence="10">B95-8</strain>
        <tissue evidence="10">Cell line</tissue>
    </source>
</reference>
<evidence type="ECO:0000256" key="5">
    <source>
        <dbReference type="ARBA" id="ARBA00022723"/>
    </source>
</evidence>
<keyword evidence="5" id="KW-0479">Metal-binding</keyword>
<dbReference type="PANTHER" id="PTHR12153">
    <property type="entry name" value="SELENOPROTEIN O"/>
    <property type="match status" value="1"/>
</dbReference>
<accession>A0ABQ9WJT4</accession>
<keyword evidence="3" id="KW-0808">Transferase</keyword>
<dbReference type="Pfam" id="PF02696">
    <property type="entry name" value="SelO"/>
    <property type="match status" value="1"/>
</dbReference>
<keyword evidence="7" id="KW-0067">ATP-binding</keyword>
<evidence type="ECO:0000256" key="9">
    <source>
        <dbReference type="ARBA" id="ARBA00031547"/>
    </source>
</evidence>
<evidence type="ECO:0000256" key="2">
    <source>
        <dbReference type="ARBA" id="ARBA00009747"/>
    </source>
</evidence>
<dbReference type="InterPro" id="IPR003846">
    <property type="entry name" value="SelO"/>
</dbReference>
<keyword evidence="6" id="KW-0547">Nucleotide-binding</keyword>
<dbReference type="Proteomes" id="UP001266305">
    <property type="component" value="Unassembled WGS sequence"/>
</dbReference>
<organism evidence="10 11">
    <name type="scientific">Saguinus oedipus</name>
    <name type="common">Cotton-top tamarin</name>
    <name type="synonym">Oedipomidas oedipus</name>
    <dbReference type="NCBI Taxonomy" id="9490"/>
    <lineage>
        <taxon>Eukaryota</taxon>
        <taxon>Metazoa</taxon>
        <taxon>Chordata</taxon>
        <taxon>Craniata</taxon>
        <taxon>Vertebrata</taxon>
        <taxon>Euteleostomi</taxon>
        <taxon>Mammalia</taxon>
        <taxon>Eutheria</taxon>
        <taxon>Euarchontoglires</taxon>
        <taxon>Primates</taxon>
        <taxon>Haplorrhini</taxon>
        <taxon>Platyrrhini</taxon>
        <taxon>Cebidae</taxon>
        <taxon>Callitrichinae</taxon>
        <taxon>Saguinus</taxon>
    </lineage>
</organism>
<dbReference type="EMBL" id="JASSZA010000001">
    <property type="protein sequence ID" value="KAK2121923.1"/>
    <property type="molecule type" value="Genomic_DNA"/>
</dbReference>
<evidence type="ECO:0000313" key="10">
    <source>
        <dbReference type="EMBL" id="KAK2121923.1"/>
    </source>
</evidence>
<evidence type="ECO:0000256" key="1">
    <source>
        <dbReference type="ARBA" id="ARBA00001946"/>
    </source>
</evidence>
<evidence type="ECO:0000256" key="4">
    <source>
        <dbReference type="ARBA" id="ARBA00022695"/>
    </source>
</evidence>
<evidence type="ECO:0000256" key="6">
    <source>
        <dbReference type="ARBA" id="ARBA00022741"/>
    </source>
</evidence>
<name>A0ABQ9WJT4_SAGOE</name>
<keyword evidence="4" id="KW-0548">Nucleotidyltransferase</keyword>
<evidence type="ECO:0000256" key="3">
    <source>
        <dbReference type="ARBA" id="ARBA00022679"/>
    </source>
</evidence>
<keyword evidence="11" id="KW-1185">Reference proteome</keyword>
<proteinExistence type="inferred from homology"/>
<evidence type="ECO:0000256" key="8">
    <source>
        <dbReference type="ARBA" id="ARBA00022842"/>
    </source>
</evidence>
<gene>
    <name evidence="10" type="ORF">P7K49_003309</name>
</gene>
<keyword evidence="8" id="KW-0460">Magnesium</keyword>
<comment type="cofactor">
    <cofactor evidence="1">
        <name>Mg(2+)</name>
        <dbReference type="ChEBI" id="CHEBI:18420"/>
    </cofactor>
</comment>